<organism evidence="2">
    <name type="scientific">marine metagenome</name>
    <dbReference type="NCBI Taxonomy" id="408172"/>
    <lineage>
        <taxon>unclassified sequences</taxon>
        <taxon>metagenomes</taxon>
        <taxon>ecological metagenomes</taxon>
    </lineage>
</organism>
<evidence type="ECO:0000259" key="1">
    <source>
        <dbReference type="Pfam" id="PF24696"/>
    </source>
</evidence>
<sequence>MSNGLGFIDPTAHKPDGYVELAVRPIDLTGKVIGLLDNTKEQSDIILRTIGEVLCEQYGSEGVVLRRKEHYSKSAKPAMIREMAERVDVAIAGLGG</sequence>
<proteinExistence type="predicted"/>
<accession>A0A381PSP2</accession>
<feature type="domain" description="UGSC-like" evidence="1">
    <location>
        <begin position="8"/>
        <end position="95"/>
    </location>
</feature>
<name>A0A381PSP2_9ZZZZ</name>
<dbReference type="InterPro" id="IPR057767">
    <property type="entry name" value="UGSC-like_dom"/>
</dbReference>
<gene>
    <name evidence="2" type="ORF">METZ01_LOCUS22915</name>
</gene>
<dbReference type="Pfam" id="PF24696">
    <property type="entry name" value="UGSC"/>
    <property type="match status" value="1"/>
</dbReference>
<protein>
    <recommendedName>
        <fullName evidence="1">UGSC-like domain-containing protein</fullName>
    </recommendedName>
</protein>
<evidence type="ECO:0000313" key="2">
    <source>
        <dbReference type="EMBL" id="SUZ70061.1"/>
    </source>
</evidence>
<reference evidence="2" key="1">
    <citation type="submission" date="2018-05" db="EMBL/GenBank/DDBJ databases">
        <authorList>
            <person name="Lanie J.A."/>
            <person name="Ng W.-L."/>
            <person name="Kazmierczak K.M."/>
            <person name="Andrzejewski T.M."/>
            <person name="Davidsen T.M."/>
            <person name="Wayne K.J."/>
            <person name="Tettelin H."/>
            <person name="Glass J.I."/>
            <person name="Rusch D."/>
            <person name="Podicherti R."/>
            <person name="Tsui H.-C.T."/>
            <person name="Winkler M.E."/>
        </authorList>
    </citation>
    <scope>NUCLEOTIDE SEQUENCE</scope>
</reference>
<dbReference type="EMBL" id="UINC01001080">
    <property type="protein sequence ID" value="SUZ70061.1"/>
    <property type="molecule type" value="Genomic_DNA"/>
</dbReference>
<dbReference type="AlphaFoldDB" id="A0A381PSP2"/>